<name>A0A2P5W9A0_GOSBA</name>
<dbReference type="UniPathway" id="UPA00143"/>
<keyword evidence="3 5" id="KW-0808">Transferase</keyword>
<feature type="domain" description="U-box" evidence="6">
    <location>
        <begin position="9"/>
        <end position="83"/>
    </location>
</feature>
<dbReference type="Pfam" id="PF04564">
    <property type="entry name" value="U-box"/>
    <property type="match status" value="1"/>
</dbReference>
<dbReference type="CDD" id="cd16664">
    <property type="entry name" value="RING-Ubox_PUB"/>
    <property type="match status" value="1"/>
</dbReference>
<evidence type="ECO:0000256" key="1">
    <source>
        <dbReference type="ARBA" id="ARBA00000900"/>
    </source>
</evidence>
<dbReference type="PANTHER" id="PTHR22849:SF6">
    <property type="entry name" value="U-BOX DOMAIN-CONTAINING PROTEIN"/>
    <property type="match status" value="1"/>
</dbReference>
<dbReference type="Gene3D" id="1.25.10.10">
    <property type="entry name" value="Leucine-rich Repeat Variant"/>
    <property type="match status" value="1"/>
</dbReference>
<proteinExistence type="predicted"/>
<comment type="pathway">
    <text evidence="2 5">Protein modification; protein ubiquitination.</text>
</comment>
<dbReference type="InterPro" id="IPR058678">
    <property type="entry name" value="ARM_PUB"/>
</dbReference>
<gene>
    <name evidence="7" type="ORF">GOBAR_AA33068</name>
</gene>
<evidence type="ECO:0000313" key="8">
    <source>
        <dbReference type="Proteomes" id="UP000239757"/>
    </source>
</evidence>
<keyword evidence="4 5" id="KW-0833">Ubl conjugation pathway</keyword>
<dbReference type="EMBL" id="KZ668525">
    <property type="protein sequence ID" value="PPR87628.1"/>
    <property type="molecule type" value="Genomic_DNA"/>
</dbReference>
<evidence type="ECO:0000313" key="7">
    <source>
        <dbReference type="EMBL" id="PPR87628.1"/>
    </source>
</evidence>
<dbReference type="PROSITE" id="PS51698">
    <property type="entry name" value="U_BOX"/>
    <property type="match status" value="1"/>
</dbReference>
<dbReference type="SUPFAM" id="SSF57850">
    <property type="entry name" value="RING/U-box"/>
    <property type="match status" value="1"/>
</dbReference>
<reference evidence="7 8" key="1">
    <citation type="submission" date="2015-01" db="EMBL/GenBank/DDBJ databases">
        <title>Genome of allotetraploid Gossypium barbadense reveals genomic plasticity and fiber elongation in cotton evolution.</title>
        <authorList>
            <person name="Chen X."/>
            <person name="Liu X."/>
            <person name="Zhao B."/>
            <person name="Zheng H."/>
            <person name="Hu Y."/>
            <person name="Lu G."/>
            <person name="Yang C."/>
            <person name="Chen J."/>
            <person name="Shan C."/>
            <person name="Zhang L."/>
            <person name="Zhou Y."/>
            <person name="Wang L."/>
            <person name="Guo W."/>
            <person name="Bai Y."/>
            <person name="Ruan J."/>
            <person name="Shangguan X."/>
            <person name="Mao Y."/>
            <person name="Jiang J."/>
            <person name="Zhu Y."/>
            <person name="Lei J."/>
            <person name="Kang H."/>
            <person name="Chen S."/>
            <person name="He X."/>
            <person name="Wang R."/>
            <person name="Wang Y."/>
            <person name="Chen J."/>
            <person name="Wang L."/>
            <person name="Yu S."/>
            <person name="Wang B."/>
            <person name="Wei J."/>
            <person name="Song S."/>
            <person name="Lu X."/>
            <person name="Gao Z."/>
            <person name="Gu W."/>
            <person name="Deng X."/>
            <person name="Ma D."/>
            <person name="Wang S."/>
            <person name="Liang W."/>
            <person name="Fang L."/>
            <person name="Cai C."/>
            <person name="Zhu X."/>
            <person name="Zhou B."/>
            <person name="Zhang Y."/>
            <person name="Chen Z."/>
            <person name="Xu S."/>
            <person name="Zhu R."/>
            <person name="Wang S."/>
            <person name="Zhang T."/>
            <person name="Zhao G."/>
        </authorList>
    </citation>
    <scope>NUCLEOTIDE SEQUENCE [LARGE SCALE GENOMIC DNA]</scope>
    <source>
        <strain evidence="8">cv. Xinhai21</strain>
        <tissue evidence="7">Leaf</tissue>
    </source>
</reference>
<accession>A0A2P5W9A0</accession>
<dbReference type="GO" id="GO:0061630">
    <property type="term" value="F:ubiquitin protein ligase activity"/>
    <property type="evidence" value="ECO:0007669"/>
    <property type="project" value="UniProtKB-UniRule"/>
</dbReference>
<dbReference type="InterPro" id="IPR003613">
    <property type="entry name" value="Ubox_domain"/>
</dbReference>
<comment type="catalytic activity">
    <reaction evidence="1 5">
        <text>S-ubiquitinyl-[E2 ubiquitin-conjugating enzyme]-L-cysteine + [acceptor protein]-L-lysine = [E2 ubiquitin-conjugating enzyme]-L-cysteine + N(6)-ubiquitinyl-[acceptor protein]-L-lysine.</text>
        <dbReference type="EC" id="2.3.2.27"/>
    </reaction>
</comment>
<organism evidence="7 8">
    <name type="scientific">Gossypium barbadense</name>
    <name type="common">Sea Island cotton</name>
    <name type="synonym">Hibiscus barbadensis</name>
    <dbReference type="NCBI Taxonomy" id="3634"/>
    <lineage>
        <taxon>Eukaryota</taxon>
        <taxon>Viridiplantae</taxon>
        <taxon>Streptophyta</taxon>
        <taxon>Embryophyta</taxon>
        <taxon>Tracheophyta</taxon>
        <taxon>Spermatophyta</taxon>
        <taxon>Magnoliopsida</taxon>
        <taxon>eudicotyledons</taxon>
        <taxon>Gunneridae</taxon>
        <taxon>Pentapetalae</taxon>
        <taxon>rosids</taxon>
        <taxon>malvids</taxon>
        <taxon>Malvales</taxon>
        <taxon>Malvaceae</taxon>
        <taxon>Malvoideae</taxon>
        <taxon>Gossypium</taxon>
    </lineage>
</organism>
<evidence type="ECO:0000256" key="5">
    <source>
        <dbReference type="RuleBase" id="RU369093"/>
    </source>
</evidence>
<evidence type="ECO:0000256" key="4">
    <source>
        <dbReference type="ARBA" id="ARBA00022786"/>
    </source>
</evidence>
<dbReference type="AlphaFoldDB" id="A0A2P5W9A0"/>
<evidence type="ECO:0000259" key="6">
    <source>
        <dbReference type="PROSITE" id="PS51698"/>
    </source>
</evidence>
<dbReference type="GO" id="GO:0016567">
    <property type="term" value="P:protein ubiquitination"/>
    <property type="evidence" value="ECO:0007669"/>
    <property type="project" value="UniProtKB-UniRule"/>
</dbReference>
<dbReference type="OrthoDB" id="10064100at2759"/>
<dbReference type="EC" id="2.3.2.27" evidence="5"/>
<dbReference type="SUPFAM" id="SSF48371">
    <property type="entry name" value="ARM repeat"/>
    <property type="match status" value="1"/>
</dbReference>
<comment type="function">
    <text evidence="5">Functions as an E3 ubiquitin ligase.</text>
</comment>
<dbReference type="InterPro" id="IPR013083">
    <property type="entry name" value="Znf_RING/FYVE/PHD"/>
</dbReference>
<dbReference type="InterPro" id="IPR045210">
    <property type="entry name" value="RING-Ubox_PUB"/>
</dbReference>
<dbReference type="InterPro" id="IPR016024">
    <property type="entry name" value="ARM-type_fold"/>
</dbReference>
<dbReference type="SMART" id="SM00504">
    <property type="entry name" value="Ubox"/>
    <property type="match status" value="1"/>
</dbReference>
<sequence length="495" mass="55034">MIEELEPMDVPMVFICPISLEPMHDPVTLCTGQTYERSNILKWFSLGHCTCPTTMQELWDDSMTPNKTLQQLIHSWFSQKYLAMKKRSEDVQGRVKEILENLKKIKGQARVQALKELRQVVQVHGTAKKTVVENGGIGLISSLLGPFTTHAVGCEVIGVLVNLNLDLNSMSDLLQPAKISLMVDILNEGSIETKINCTRLIGMLIEGTDFASQNVASLSLLVGLLRLVKDKKHPNGVVAGLNLLKTICSHEPVRNSFVNVGAVPQLVELIPGLNNECLELVLHILELLSSTPEGRLALKDCPSTIPNVVKLLMKASENCTQLALSILWSICKFAPEECASLAVDAGLAAKLLLVIQSGCNPVLKQRSAELLKLCSLNYTTTIFISKSCRYTHDFHDKWRVTSFSGFEELGMESIGVFRARVHGGLYRSTKTRSMKGRLRTIPYERLLMDHSMRRVIRGLFNSLSCVMFWCSGVGLTKPIDQNGSRAYVKRQRVES</sequence>
<evidence type="ECO:0000256" key="2">
    <source>
        <dbReference type="ARBA" id="ARBA00004906"/>
    </source>
</evidence>
<dbReference type="Pfam" id="PF25598">
    <property type="entry name" value="ARM_PUB"/>
    <property type="match status" value="1"/>
</dbReference>
<dbReference type="InterPro" id="IPR045185">
    <property type="entry name" value="PUB22/23/24-like"/>
</dbReference>
<dbReference type="InterPro" id="IPR011989">
    <property type="entry name" value="ARM-like"/>
</dbReference>
<evidence type="ECO:0000256" key="3">
    <source>
        <dbReference type="ARBA" id="ARBA00022679"/>
    </source>
</evidence>
<dbReference type="Gene3D" id="3.30.40.10">
    <property type="entry name" value="Zinc/RING finger domain, C3HC4 (zinc finger)"/>
    <property type="match status" value="1"/>
</dbReference>
<dbReference type="Proteomes" id="UP000239757">
    <property type="component" value="Unassembled WGS sequence"/>
</dbReference>
<dbReference type="PANTHER" id="PTHR22849">
    <property type="entry name" value="WDSAM1 PROTEIN"/>
    <property type="match status" value="1"/>
</dbReference>
<protein>
    <recommendedName>
        <fullName evidence="5 6">U-box domain-containing protein</fullName>
        <ecNumber evidence="5">2.3.2.27</ecNumber>
    </recommendedName>
    <alternativeName>
        <fullName evidence="5">RING-type E3 ubiquitin transferase PUB</fullName>
    </alternativeName>
</protein>